<dbReference type="InterPro" id="IPR002893">
    <property type="entry name" value="Znf_MYND"/>
</dbReference>
<dbReference type="AlphaFoldDB" id="A0A7C8I8I8"/>
<dbReference type="Pfam" id="PF14737">
    <property type="entry name" value="DUF4470"/>
    <property type="match status" value="1"/>
</dbReference>
<sequence>MSEISATPGLCANTCQKDHAPLTCGGCYMVQYCSKECQVADWPRHKDTCKSAFMKGIWQPEWYRTSGKPDFIGNGPPITTFGTKKYLWGNMPAIDILQLNENETDAATVVGLPDGYKGECVVVLNDREFVVAARNAIMLLIMLHFEPDTAV</sequence>
<protein>
    <recommendedName>
        <fullName evidence="5">MYND-type domain-containing protein</fullName>
    </recommendedName>
</protein>
<name>A0A7C8I8I8_9PLEO</name>
<organism evidence="6 7">
    <name type="scientific">Massariosphaeria phaeospora</name>
    <dbReference type="NCBI Taxonomy" id="100035"/>
    <lineage>
        <taxon>Eukaryota</taxon>
        <taxon>Fungi</taxon>
        <taxon>Dikarya</taxon>
        <taxon>Ascomycota</taxon>
        <taxon>Pezizomycotina</taxon>
        <taxon>Dothideomycetes</taxon>
        <taxon>Pleosporomycetidae</taxon>
        <taxon>Pleosporales</taxon>
        <taxon>Pleosporales incertae sedis</taxon>
        <taxon>Massariosphaeria</taxon>
    </lineage>
</organism>
<evidence type="ECO:0000256" key="1">
    <source>
        <dbReference type="ARBA" id="ARBA00022723"/>
    </source>
</evidence>
<evidence type="ECO:0000313" key="7">
    <source>
        <dbReference type="Proteomes" id="UP000481861"/>
    </source>
</evidence>
<keyword evidence="7" id="KW-1185">Reference proteome</keyword>
<dbReference type="GO" id="GO:0008270">
    <property type="term" value="F:zinc ion binding"/>
    <property type="evidence" value="ECO:0007669"/>
    <property type="project" value="UniProtKB-KW"/>
</dbReference>
<evidence type="ECO:0000256" key="4">
    <source>
        <dbReference type="PROSITE-ProRule" id="PRU00134"/>
    </source>
</evidence>
<reference evidence="6 7" key="1">
    <citation type="submission" date="2020-01" db="EMBL/GenBank/DDBJ databases">
        <authorList>
            <consortium name="DOE Joint Genome Institute"/>
            <person name="Haridas S."/>
            <person name="Albert R."/>
            <person name="Binder M."/>
            <person name="Bloem J."/>
            <person name="Labutti K."/>
            <person name="Salamov A."/>
            <person name="Andreopoulos B."/>
            <person name="Baker S.E."/>
            <person name="Barry K."/>
            <person name="Bills G."/>
            <person name="Bluhm B.H."/>
            <person name="Cannon C."/>
            <person name="Castanera R."/>
            <person name="Culley D.E."/>
            <person name="Daum C."/>
            <person name="Ezra D."/>
            <person name="Gonzalez J.B."/>
            <person name="Henrissat B."/>
            <person name="Kuo A."/>
            <person name="Liang C."/>
            <person name="Lipzen A."/>
            <person name="Lutzoni F."/>
            <person name="Magnuson J."/>
            <person name="Mondo S."/>
            <person name="Nolan M."/>
            <person name="Ohm R."/>
            <person name="Pangilinan J."/>
            <person name="Park H.-J.H."/>
            <person name="Ramirez L."/>
            <person name="Alfaro M."/>
            <person name="Sun H."/>
            <person name="Tritt A."/>
            <person name="Yoshinaga Y."/>
            <person name="Zwiers L.-H.L."/>
            <person name="Turgeon B.G."/>
            <person name="Goodwin S.B."/>
            <person name="Spatafora J.W."/>
            <person name="Crous P.W."/>
            <person name="Grigoriev I.V."/>
        </authorList>
    </citation>
    <scope>NUCLEOTIDE SEQUENCE [LARGE SCALE GENOMIC DNA]</scope>
    <source>
        <strain evidence="6 7">CBS 611.86</strain>
    </source>
</reference>
<dbReference type="OrthoDB" id="5282002at2759"/>
<evidence type="ECO:0000259" key="5">
    <source>
        <dbReference type="PROSITE" id="PS50865"/>
    </source>
</evidence>
<accession>A0A7C8I8I8</accession>
<proteinExistence type="predicted"/>
<gene>
    <name evidence="6" type="ORF">BDV95DRAFT_622661</name>
</gene>
<dbReference type="EMBL" id="JAADJZ010000025">
    <property type="protein sequence ID" value="KAF2867047.1"/>
    <property type="molecule type" value="Genomic_DNA"/>
</dbReference>
<keyword evidence="2 4" id="KW-0863">Zinc-finger</keyword>
<keyword evidence="1" id="KW-0479">Metal-binding</keyword>
<evidence type="ECO:0000256" key="3">
    <source>
        <dbReference type="ARBA" id="ARBA00022833"/>
    </source>
</evidence>
<dbReference type="Gene3D" id="6.10.140.2220">
    <property type="match status" value="1"/>
</dbReference>
<evidence type="ECO:0000313" key="6">
    <source>
        <dbReference type="EMBL" id="KAF2867047.1"/>
    </source>
</evidence>
<dbReference type="SUPFAM" id="SSF144232">
    <property type="entry name" value="HIT/MYND zinc finger-like"/>
    <property type="match status" value="1"/>
</dbReference>
<feature type="domain" description="MYND-type" evidence="5">
    <location>
        <begin position="12"/>
        <end position="49"/>
    </location>
</feature>
<dbReference type="InterPro" id="IPR027974">
    <property type="entry name" value="DUF4470"/>
</dbReference>
<dbReference type="Proteomes" id="UP000481861">
    <property type="component" value="Unassembled WGS sequence"/>
</dbReference>
<evidence type="ECO:0000256" key="2">
    <source>
        <dbReference type="ARBA" id="ARBA00022771"/>
    </source>
</evidence>
<dbReference type="Pfam" id="PF01753">
    <property type="entry name" value="zf-MYND"/>
    <property type="match status" value="1"/>
</dbReference>
<keyword evidence="3" id="KW-0862">Zinc</keyword>
<comment type="caution">
    <text evidence="6">The sequence shown here is derived from an EMBL/GenBank/DDBJ whole genome shotgun (WGS) entry which is preliminary data.</text>
</comment>
<dbReference type="PROSITE" id="PS50865">
    <property type="entry name" value="ZF_MYND_2"/>
    <property type="match status" value="1"/>
</dbReference>